<sequence length="39" mass="4501">MVQLSHLLSSPLPLRHPSSYALKYVDLLRVNYEMGPDLF</sequence>
<organism evidence="1">
    <name type="scientific">Spirodela intermedia</name>
    <name type="common">Intermediate duckweed</name>
    <dbReference type="NCBI Taxonomy" id="51605"/>
    <lineage>
        <taxon>Eukaryota</taxon>
        <taxon>Viridiplantae</taxon>
        <taxon>Streptophyta</taxon>
        <taxon>Embryophyta</taxon>
        <taxon>Tracheophyta</taxon>
        <taxon>Spermatophyta</taxon>
        <taxon>Magnoliopsida</taxon>
        <taxon>Liliopsida</taxon>
        <taxon>Araceae</taxon>
        <taxon>Lemnoideae</taxon>
        <taxon>Spirodela</taxon>
    </lineage>
</organism>
<protein>
    <submittedName>
        <fullName evidence="1">Uncharacterized protein</fullName>
    </submittedName>
</protein>
<accession>A0A7I8JMB7</accession>
<name>A0A7I8JMB7_SPIIN</name>
<evidence type="ECO:0000313" key="1">
    <source>
        <dbReference type="EMBL" id="CAA2632077.1"/>
    </source>
</evidence>
<reference evidence="1 2" key="1">
    <citation type="submission" date="2019-12" db="EMBL/GenBank/DDBJ databases">
        <authorList>
            <person name="Scholz U."/>
            <person name="Mascher M."/>
            <person name="Fiebig A."/>
        </authorList>
    </citation>
    <scope>NUCLEOTIDE SEQUENCE</scope>
</reference>
<keyword evidence="2" id="KW-1185">Reference proteome</keyword>
<evidence type="ECO:0000313" key="2">
    <source>
        <dbReference type="Proteomes" id="UP001189122"/>
    </source>
</evidence>
<dbReference type="AlphaFoldDB" id="A0A7I8JMB7"/>
<dbReference type="EMBL" id="LR743602">
    <property type="protein sequence ID" value="CAA2632077.1"/>
    <property type="molecule type" value="Genomic_DNA"/>
</dbReference>
<gene>
    <name evidence="1" type="ORF">SI7747_15017716</name>
</gene>
<dbReference type="Proteomes" id="UP001189122">
    <property type="component" value="Unassembled WGS sequence"/>
</dbReference>
<proteinExistence type="predicted"/>
<dbReference type="EMBL" id="CACRZD030000015">
    <property type="protein sequence ID" value="CAA6671308.1"/>
    <property type="molecule type" value="Genomic_DNA"/>
</dbReference>